<comment type="caution">
    <text evidence="1">The sequence shown here is derived from an EMBL/GenBank/DDBJ whole genome shotgun (WGS) entry which is preliminary data.</text>
</comment>
<evidence type="ECO:0000313" key="1">
    <source>
        <dbReference type="EMBL" id="HIX82010.1"/>
    </source>
</evidence>
<dbReference type="Proteomes" id="UP000886724">
    <property type="component" value="Unassembled WGS sequence"/>
</dbReference>
<reference evidence="1" key="1">
    <citation type="journal article" date="2021" name="PeerJ">
        <title>Extensive microbial diversity within the chicken gut microbiome revealed by metagenomics and culture.</title>
        <authorList>
            <person name="Gilroy R."/>
            <person name="Ravi A."/>
            <person name="Getino M."/>
            <person name="Pursley I."/>
            <person name="Horton D.L."/>
            <person name="Alikhan N.F."/>
            <person name="Baker D."/>
            <person name="Gharbi K."/>
            <person name="Hall N."/>
            <person name="Watson M."/>
            <person name="Adriaenssens E.M."/>
            <person name="Foster-Nyarko E."/>
            <person name="Jarju S."/>
            <person name="Secka A."/>
            <person name="Antonio M."/>
            <person name="Oren A."/>
            <person name="Chaudhuri R.R."/>
            <person name="La Ragione R."/>
            <person name="Hildebrand F."/>
            <person name="Pallen M.J."/>
        </authorList>
    </citation>
    <scope>NUCLEOTIDE SEQUENCE</scope>
    <source>
        <strain evidence="1">ChiGjej1B1-14440</strain>
    </source>
</reference>
<reference evidence="1" key="2">
    <citation type="submission" date="2021-04" db="EMBL/GenBank/DDBJ databases">
        <authorList>
            <person name="Gilroy R."/>
        </authorList>
    </citation>
    <scope>NUCLEOTIDE SEQUENCE</scope>
    <source>
        <strain evidence="1">ChiGjej1B1-14440</strain>
    </source>
</reference>
<protein>
    <submittedName>
        <fullName evidence="1">Uncharacterized protein</fullName>
    </submittedName>
</protein>
<name>A0A9D1XQ78_9FIRM</name>
<sequence length="189" mass="22612">MGRRSQIYIRYDKSGLIAYHFQWNYGEKMISRAKQIIEFVDKSKEYPSLLDDKNIRKKLKKAAEVNSDTHDIELVHDITEESRKFESFKTLKINDVFDYDNNDGRLYIDVRNDKIKYCFMSCNNEGNPMTAEEYMNWDYAENWREHLNKEEIKYTEKNFNTINSLAALMTKEELNNFINGDYSNSFKND</sequence>
<gene>
    <name evidence="1" type="ORF">H9980_08590</name>
</gene>
<evidence type="ECO:0000313" key="2">
    <source>
        <dbReference type="Proteomes" id="UP000886724"/>
    </source>
</evidence>
<proteinExistence type="predicted"/>
<dbReference type="AlphaFoldDB" id="A0A9D1XQ78"/>
<accession>A0A9D1XQ78</accession>
<organism evidence="1 2">
    <name type="scientific">Candidatus Erysipelatoclostridium merdavium</name>
    <dbReference type="NCBI Taxonomy" id="2838566"/>
    <lineage>
        <taxon>Bacteria</taxon>
        <taxon>Bacillati</taxon>
        <taxon>Bacillota</taxon>
        <taxon>Erysipelotrichia</taxon>
        <taxon>Erysipelotrichales</taxon>
        <taxon>Erysipelotrichales incertae sedis</taxon>
    </lineage>
</organism>
<dbReference type="EMBL" id="DXET01000188">
    <property type="protein sequence ID" value="HIX82010.1"/>
    <property type="molecule type" value="Genomic_DNA"/>
</dbReference>